<dbReference type="InterPro" id="IPR007433">
    <property type="entry name" value="DUF481"/>
</dbReference>
<dbReference type="EMBL" id="JAASQP010000001">
    <property type="protein sequence ID" value="NIJ25192.1"/>
    <property type="molecule type" value="Genomic_DNA"/>
</dbReference>
<dbReference type="Pfam" id="PF04338">
    <property type="entry name" value="DUF481"/>
    <property type="match status" value="1"/>
</dbReference>
<dbReference type="RefSeq" id="WP_244935305.1">
    <property type="nucleotide sequence ID" value="NZ_BAAAEV010000001.1"/>
</dbReference>
<feature type="signal peptide" evidence="1">
    <location>
        <begin position="1"/>
        <end position="20"/>
    </location>
</feature>
<accession>A0ABX0U786</accession>
<keyword evidence="3" id="KW-1185">Reference proteome</keyword>
<evidence type="ECO:0000313" key="3">
    <source>
        <dbReference type="Proteomes" id="UP000788153"/>
    </source>
</evidence>
<gene>
    <name evidence="2" type="ORF">FHT01_002734</name>
</gene>
<evidence type="ECO:0000256" key="1">
    <source>
        <dbReference type="SAM" id="SignalP"/>
    </source>
</evidence>
<comment type="caution">
    <text evidence="2">The sequence shown here is derived from an EMBL/GenBank/DDBJ whole genome shotgun (WGS) entry which is preliminary data.</text>
</comment>
<dbReference type="SUPFAM" id="SSF56935">
    <property type="entry name" value="Porins"/>
    <property type="match status" value="1"/>
</dbReference>
<reference evidence="2 3" key="1">
    <citation type="submission" date="2020-03" db="EMBL/GenBank/DDBJ databases">
        <title>Genomic Encyclopedia of Type Strains, Phase IV (KMG-IV): sequencing the most valuable type-strain genomes for metagenomic binning, comparative biology and taxonomic classification.</title>
        <authorList>
            <person name="Goeker M."/>
        </authorList>
    </citation>
    <scope>NUCLEOTIDE SEQUENCE [LARGE SCALE GENOMIC DNA]</scope>
    <source>
        <strain evidence="2 3">DSM 22753</strain>
    </source>
</reference>
<organism evidence="2 3">
    <name type="scientific">Sphingomonas japonica</name>
    <dbReference type="NCBI Taxonomy" id="511662"/>
    <lineage>
        <taxon>Bacteria</taxon>
        <taxon>Pseudomonadati</taxon>
        <taxon>Pseudomonadota</taxon>
        <taxon>Alphaproteobacteria</taxon>
        <taxon>Sphingomonadales</taxon>
        <taxon>Sphingomonadaceae</taxon>
        <taxon>Sphingomonas</taxon>
    </lineage>
</organism>
<keyword evidence="1" id="KW-0732">Signal</keyword>
<dbReference type="Proteomes" id="UP000788153">
    <property type="component" value="Unassembled WGS sequence"/>
</dbReference>
<feature type="chain" id="PRO_5045500119" evidence="1">
    <location>
        <begin position="21"/>
        <end position="301"/>
    </location>
</feature>
<proteinExistence type="predicted"/>
<evidence type="ECO:0000313" key="2">
    <source>
        <dbReference type="EMBL" id="NIJ25192.1"/>
    </source>
</evidence>
<name>A0ABX0U786_9SPHN</name>
<protein>
    <submittedName>
        <fullName evidence="2">Salt-induced outer membrane protein</fullName>
    </submittedName>
</protein>
<sequence>MPVLLTPLALAAVIAAPAQAQDPVPLSPELQAMLDAAMASGNEGEVNTIVKYAKQLRLVSAEQLAKIADDWKAARAEAATRRLREAEFFELVKGRAQIGGFATTGNSQNIGVTGTLDLTREGLAWRHKLRLQADYQESFNVTTREHYLAAYEPNYKVNDRLYVYGAAQYESDRFFGYNHRISNSVGAGYTAVRSGDLTLNLELGPAFRYTDFTDDSVERNFAARGSVDLDWRLSSAVSINHDTSAYLQSANSTVASTSALNAKLFGPFSAQLSYAIQFESMPPVGRQTLDTTTRAALVVDF</sequence>